<dbReference type="EMBL" id="PKJX01000003">
    <property type="protein sequence ID" value="PLA56715.1"/>
    <property type="molecule type" value="Genomic_DNA"/>
</dbReference>
<organism evidence="3 4">
    <name type="scientific">Lacticaseibacillus rhamnosus</name>
    <name type="common">Lactobacillus rhamnosus</name>
    <dbReference type="NCBI Taxonomy" id="47715"/>
    <lineage>
        <taxon>Bacteria</taxon>
        <taxon>Bacillati</taxon>
        <taxon>Bacillota</taxon>
        <taxon>Bacilli</taxon>
        <taxon>Lactobacillales</taxon>
        <taxon>Lactobacillaceae</taxon>
        <taxon>Lacticaseibacillus</taxon>
    </lineage>
</organism>
<accession>A0AAP8LVP2</accession>
<dbReference type="InterPro" id="IPR036388">
    <property type="entry name" value="WH-like_DNA-bd_sf"/>
</dbReference>
<reference evidence="3 4" key="1">
    <citation type="submission" date="2017-12" db="EMBL/GenBank/DDBJ databases">
        <title>Phylogenetic diversity of female urinary microbiome.</title>
        <authorList>
            <person name="Thomas-White K."/>
            <person name="Wolfe A.J."/>
        </authorList>
    </citation>
    <scope>NUCLEOTIDE SEQUENCE [LARGE SCALE GENOMIC DNA]</scope>
    <source>
        <strain evidence="3 4">UMB0004</strain>
    </source>
</reference>
<sequence length="228" mass="26929">MPRAKYSPKQRLAYVREYLKTTPPLRPFCRSKGISKSTFKRWLILFKSQGPSGLTDRLHDGAYSAELKLSVVRDYHSGQFSYEELAIKYKLRGVSQAAEWVNKYNRTKQLRDTPSRKLVNDLSTRTTTVGERRRIVEYALAHNKDYMATALKFKVSYQRVYNWVHKVEEGGLEALEDRRGRKPEPTNEVERLRLEVQELKQREKDREMEDAFLKKFKEIVGEWKANHK</sequence>
<dbReference type="InterPro" id="IPR055247">
    <property type="entry name" value="InsJ-like_HTH"/>
</dbReference>
<dbReference type="InterPro" id="IPR052057">
    <property type="entry name" value="IS150/IS1296_orfA-like"/>
</dbReference>
<dbReference type="GO" id="GO:0006313">
    <property type="term" value="P:DNA transposition"/>
    <property type="evidence" value="ECO:0007669"/>
    <property type="project" value="InterPro"/>
</dbReference>
<evidence type="ECO:0000256" key="1">
    <source>
        <dbReference type="ARBA" id="ARBA00038232"/>
    </source>
</evidence>
<dbReference type="SUPFAM" id="SSF46689">
    <property type="entry name" value="Homeodomain-like"/>
    <property type="match status" value="1"/>
</dbReference>
<dbReference type="GO" id="GO:0043565">
    <property type="term" value="F:sequence-specific DNA binding"/>
    <property type="evidence" value="ECO:0007669"/>
    <property type="project" value="InterPro"/>
</dbReference>
<name>A0AAP8LVP2_LACRH</name>
<feature type="domain" description="Insertion element IS150 protein InsJ-like helix-turn-helix" evidence="2">
    <location>
        <begin position="131"/>
        <end position="182"/>
    </location>
</feature>
<dbReference type="Gene3D" id="1.10.10.10">
    <property type="entry name" value="Winged helix-like DNA-binding domain superfamily/Winged helix DNA-binding domain"/>
    <property type="match status" value="1"/>
</dbReference>
<dbReference type="Proteomes" id="UP000234212">
    <property type="component" value="Unassembled WGS sequence"/>
</dbReference>
<dbReference type="Pfam" id="PF13518">
    <property type="entry name" value="HTH_28"/>
    <property type="match status" value="1"/>
</dbReference>
<dbReference type="Pfam" id="PF01527">
    <property type="entry name" value="HTH_Tnp_1"/>
    <property type="match status" value="1"/>
</dbReference>
<evidence type="ECO:0000259" key="2">
    <source>
        <dbReference type="Pfam" id="PF13518"/>
    </source>
</evidence>
<dbReference type="InterPro" id="IPR009057">
    <property type="entry name" value="Homeodomain-like_sf"/>
</dbReference>
<dbReference type="PANTHER" id="PTHR33795">
    <property type="entry name" value="INSERTION ELEMENT IS150 PROTEIN INSJ"/>
    <property type="match status" value="1"/>
</dbReference>
<protein>
    <recommendedName>
        <fullName evidence="2">Insertion element IS150 protein InsJ-like helix-turn-helix domain-containing protein</fullName>
    </recommendedName>
</protein>
<proteinExistence type="inferred from homology"/>
<dbReference type="InterPro" id="IPR010921">
    <property type="entry name" value="Trp_repressor/repl_initiator"/>
</dbReference>
<dbReference type="SUPFAM" id="SSF48295">
    <property type="entry name" value="TrpR-like"/>
    <property type="match status" value="2"/>
</dbReference>
<comment type="similarity">
    <text evidence="1">Belongs to the IS150/IS1296 orfA family.</text>
</comment>
<dbReference type="GO" id="GO:0004803">
    <property type="term" value="F:transposase activity"/>
    <property type="evidence" value="ECO:0007669"/>
    <property type="project" value="InterPro"/>
</dbReference>
<gene>
    <name evidence="3" type="ORF">CYJ91_07685</name>
</gene>
<evidence type="ECO:0000313" key="4">
    <source>
        <dbReference type="Proteomes" id="UP000234212"/>
    </source>
</evidence>
<comment type="caution">
    <text evidence="3">The sequence shown here is derived from an EMBL/GenBank/DDBJ whole genome shotgun (WGS) entry which is preliminary data.</text>
</comment>
<dbReference type="InterPro" id="IPR002514">
    <property type="entry name" value="Transposase_8"/>
</dbReference>
<dbReference type="AlphaFoldDB" id="A0AAP8LVP2"/>
<dbReference type="PANTHER" id="PTHR33795:SF1">
    <property type="entry name" value="INSERTION ELEMENT IS150 PROTEIN INSJ"/>
    <property type="match status" value="1"/>
</dbReference>
<evidence type="ECO:0000313" key="3">
    <source>
        <dbReference type="EMBL" id="PLA56715.1"/>
    </source>
</evidence>